<protein>
    <submittedName>
        <fullName evidence="1">Uncharacterized protein</fullName>
    </submittedName>
</protein>
<dbReference type="Proteomes" id="UP000499080">
    <property type="component" value="Unassembled WGS sequence"/>
</dbReference>
<accession>A0A4Y2WJM1</accession>
<dbReference type="AlphaFoldDB" id="A0A4Y2WJM1"/>
<keyword evidence="2" id="KW-1185">Reference proteome</keyword>
<gene>
    <name evidence="1" type="ORF">AVEN_149964_1</name>
</gene>
<comment type="caution">
    <text evidence="1">The sequence shown here is derived from an EMBL/GenBank/DDBJ whole genome shotgun (WGS) entry which is preliminary data.</text>
</comment>
<dbReference type="EMBL" id="BGPR01062249">
    <property type="protein sequence ID" value="GBO37715.1"/>
    <property type="molecule type" value="Genomic_DNA"/>
</dbReference>
<sequence>MECLIDPIKPSLFPQLLESGDMMDDELNQDSLRLRRRMRQAGALARLKRHEIFLSSDTSEKMSTVLFLPTDCSRQAHHSLISLARSGTL</sequence>
<reference evidence="1 2" key="1">
    <citation type="journal article" date="2019" name="Sci. Rep.">
        <title>Orb-weaving spider Araneus ventricosus genome elucidates the spidroin gene catalogue.</title>
        <authorList>
            <person name="Kono N."/>
            <person name="Nakamura H."/>
            <person name="Ohtoshi R."/>
            <person name="Moran D.A.P."/>
            <person name="Shinohara A."/>
            <person name="Yoshida Y."/>
            <person name="Fujiwara M."/>
            <person name="Mori M."/>
            <person name="Tomita M."/>
            <person name="Arakawa K."/>
        </authorList>
    </citation>
    <scope>NUCLEOTIDE SEQUENCE [LARGE SCALE GENOMIC DNA]</scope>
</reference>
<evidence type="ECO:0000313" key="2">
    <source>
        <dbReference type="Proteomes" id="UP000499080"/>
    </source>
</evidence>
<organism evidence="1 2">
    <name type="scientific">Araneus ventricosus</name>
    <name type="common">Orbweaver spider</name>
    <name type="synonym">Epeira ventricosa</name>
    <dbReference type="NCBI Taxonomy" id="182803"/>
    <lineage>
        <taxon>Eukaryota</taxon>
        <taxon>Metazoa</taxon>
        <taxon>Ecdysozoa</taxon>
        <taxon>Arthropoda</taxon>
        <taxon>Chelicerata</taxon>
        <taxon>Arachnida</taxon>
        <taxon>Araneae</taxon>
        <taxon>Araneomorphae</taxon>
        <taxon>Entelegynae</taxon>
        <taxon>Araneoidea</taxon>
        <taxon>Araneidae</taxon>
        <taxon>Araneus</taxon>
    </lineage>
</organism>
<name>A0A4Y2WJM1_ARAVE</name>
<proteinExistence type="predicted"/>
<evidence type="ECO:0000313" key="1">
    <source>
        <dbReference type="EMBL" id="GBO37715.1"/>
    </source>
</evidence>